<accession>A0A0S3QTG1</accession>
<evidence type="ECO:0000256" key="6">
    <source>
        <dbReference type="ARBA" id="ARBA00023211"/>
    </source>
</evidence>
<evidence type="ECO:0000256" key="3">
    <source>
        <dbReference type="ARBA" id="ARBA00022723"/>
    </source>
</evidence>
<dbReference type="KEGG" id="ttk:TST_0803"/>
<comment type="cofactor">
    <cofactor evidence="1">
        <name>Mn(2+)</name>
        <dbReference type="ChEBI" id="CHEBI:29035"/>
    </cofactor>
</comment>
<dbReference type="InterPro" id="IPR045121">
    <property type="entry name" value="CoAse"/>
</dbReference>
<dbReference type="PROSITE" id="PS51462">
    <property type="entry name" value="NUDIX"/>
    <property type="match status" value="1"/>
</dbReference>
<evidence type="ECO:0000259" key="7">
    <source>
        <dbReference type="PROSITE" id="PS51462"/>
    </source>
</evidence>
<evidence type="ECO:0000256" key="4">
    <source>
        <dbReference type="ARBA" id="ARBA00022801"/>
    </source>
</evidence>
<dbReference type="AlphaFoldDB" id="A0A0S3QTG1"/>
<feature type="domain" description="Nudix hydrolase" evidence="7">
    <location>
        <begin position="22"/>
        <end position="158"/>
    </location>
</feature>
<dbReference type="OrthoDB" id="9802805at2"/>
<dbReference type="GO" id="GO:0046872">
    <property type="term" value="F:metal ion binding"/>
    <property type="evidence" value="ECO:0007669"/>
    <property type="project" value="UniProtKB-KW"/>
</dbReference>
<evidence type="ECO:0000256" key="5">
    <source>
        <dbReference type="ARBA" id="ARBA00022842"/>
    </source>
</evidence>
<keyword evidence="5" id="KW-0460">Magnesium</keyword>
<name>A0A0S3QTG1_THET7</name>
<dbReference type="Proteomes" id="UP000063234">
    <property type="component" value="Chromosome"/>
</dbReference>
<protein>
    <submittedName>
        <fullName evidence="8">NUDIX hydrolase</fullName>
    </submittedName>
</protein>
<dbReference type="GO" id="GO:0010945">
    <property type="term" value="F:coenzyme A diphosphatase activity"/>
    <property type="evidence" value="ECO:0007669"/>
    <property type="project" value="InterPro"/>
</dbReference>
<evidence type="ECO:0000256" key="1">
    <source>
        <dbReference type="ARBA" id="ARBA00001936"/>
    </source>
</evidence>
<evidence type="ECO:0000313" key="8">
    <source>
        <dbReference type="EMBL" id="BAT71603.1"/>
    </source>
</evidence>
<dbReference type="STRING" id="1298851.TST_0803"/>
<dbReference type="Pfam" id="PF00293">
    <property type="entry name" value="NUDIX"/>
    <property type="match status" value="1"/>
</dbReference>
<dbReference type="SUPFAM" id="SSF55811">
    <property type="entry name" value="Nudix"/>
    <property type="match status" value="1"/>
</dbReference>
<evidence type="ECO:0000256" key="2">
    <source>
        <dbReference type="ARBA" id="ARBA00001946"/>
    </source>
</evidence>
<dbReference type="InterPro" id="IPR000086">
    <property type="entry name" value="NUDIX_hydrolase_dom"/>
</dbReference>
<organism evidence="8 9">
    <name type="scientific">Thermosulfidibacter takaii (strain DSM 17441 / JCM 13301 / NBRC 103674 / ABI70S6)</name>
    <dbReference type="NCBI Taxonomy" id="1298851"/>
    <lineage>
        <taxon>Bacteria</taxon>
        <taxon>Pseudomonadati</taxon>
        <taxon>Thermosulfidibacterota</taxon>
        <taxon>Thermosulfidibacteria</taxon>
        <taxon>Thermosulfidibacterales</taxon>
        <taxon>Thermosulfidibacteraceae</taxon>
    </lineage>
</organism>
<proteinExistence type="predicted"/>
<comment type="cofactor">
    <cofactor evidence="2">
        <name>Mg(2+)</name>
        <dbReference type="ChEBI" id="CHEBI:18420"/>
    </cofactor>
</comment>
<reference evidence="9" key="1">
    <citation type="journal article" date="2018" name="Science">
        <title>A primordial and reversible TCA cycle in a facultatively chemolithoautotrophic thermophile.</title>
        <authorList>
            <person name="Nunoura T."/>
            <person name="Chikaraishi Y."/>
            <person name="Izaki R."/>
            <person name="Suwa T."/>
            <person name="Sato T."/>
            <person name="Harada T."/>
            <person name="Mori K."/>
            <person name="Kato Y."/>
            <person name="Miyazaki M."/>
            <person name="Shimamura S."/>
            <person name="Yanagawa K."/>
            <person name="Shuto A."/>
            <person name="Ohkouchi N."/>
            <person name="Fujita N."/>
            <person name="Takaki Y."/>
            <person name="Atomi H."/>
            <person name="Takai K."/>
        </authorList>
    </citation>
    <scope>NUCLEOTIDE SEQUENCE [LARGE SCALE GENOMIC DNA]</scope>
    <source>
        <strain evidence="9">DSM 17441 / JCM 13301 / NBRC 103674 / ABI70S6</strain>
    </source>
</reference>
<dbReference type="RefSeq" id="WP_068549601.1">
    <property type="nucleotide sequence ID" value="NZ_AP013035.1"/>
</dbReference>
<dbReference type="EMBL" id="AP013035">
    <property type="protein sequence ID" value="BAT71603.1"/>
    <property type="molecule type" value="Genomic_DNA"/>
</dbReference>
<gene>
    <name evidence="8" type="ORF">TST_0803</name>
</gene>
<dbReference type="PANTHER" id="PTHR12992:SF11">
    <property type="entry name" value="MITOCHONDRIAL COENZYME A DIPHOSPHATASE NUDT8"/>
    <property type="match status" value="1"/>
</dbReference>
<dbReference type="PATRIC" id="fig|1298851.3.peg.838"/>
<dbReference type="PANTHER" id="PTHR12992">
    <property type="entry name" value="NUDIX HYDROLASE"/>
    <property type="match status" value="1"/>
</dbReference>
<dbReference type="InterPro" id="IPR015797">
    <property type="entry name" value="NUDIX_hydrolase-like_dom_sf"/>
</dbReference>
<keyword evidence="4 8" id="KW-0378">Hydrolase</keyword>
<sequence>MTDFKAKLKNILHSEPHIINSNRIPSAVIISFSMVKGEPFILFLKKRDSNYPHGGQVCFPGGCKEETDPDLKFTALREFQEETGIEASKVEILGCLDPVETRSTHFIIYPFVGILEEEKPEVKCDDTEIEKAFWVPLQFLVDHYPLPVVDFPYKGFVFRTPLLEYNGEIIWGATARILQLLLEKLISLQEPYSDSSTGR</sequence>
<keyword evidence="3" id="KW-0479">Metal-binding</keyword>
<dbReference type="Gene3D" id="3.90.79.10">
    <property type="entry name" value="Nucleoside Triphosphate Pyrophosphohydrolase"/>
    <property type="match status" value="1"/>
</dbReference>
<evidence type="ECO:0000313" key="9">
    <source>
        <dbReference type="Proteomes" id="UP000063234"/>
    </source>
</evidence>
<dbReference type="CDD" id="cd03426">
    <property type="entry name" value="NUDIX_CoAse_Nudt7"/>
    <property type="match status" value="1"/>
</dbReference>
<keyword evidence="6" id="KW-0464">Manganese</keyword>
<keyword evidence="9" id="KW-1185">Reference proteome</keyword>